<name>A0A371E9A0_MUCPR</name>
<comment type="caution">
    <text evidence="1">The sequence shown here is derived from an EMBL/GenBank/DDBJ whole genome shotgun (WGS) entry which is preliminary data.</text>
</comment>
<reference evidence="1" key="1">
    <citation type="submission" date="2018-05" db="EMBL/GenBank/DDBJ databases">
        <title>Draft genome of Mucuna pruriens seed.</title>
        <authorList>
            <person name="Nnadi N.E."/>
            <person name="Vos R."/>
            <person name="Hasami M.H."/>
            <person name="Devisetty U.K."/>
            <person name="Aguiy J.C."/>
        </authorList>
    </citation>
    <scope>NUCLEOTIDE SEQUENCE [LARGE SCALE GENOMIC DNA]</scope>
    <source>
        <strain evidence="1">JCA_2017</strain>
    </source>
</reference>
<keyword evidence="2" id="KW-1185">Reference proteome</keyword>
<proteinExistence type="predicted"/>
<accession>A0A371E9A0</accession>
<evidence type="ECO:0000313" key="1">
    <source>
        <dbReference type="EMBL" id="RDX62583.1"/>
    </source>
</evidence>
<dbReference type="AlphaFoldDB" id="A0A371E9A0"/>
<organism evidence="1 2">
    <name type="scientific">Mucuna pruriens</name>
    <name type="common">Velvet bean</name>
    <name type="synonym">Dolichos pruriens</name>
    <dbReference type="NCBI Taxonomy" id="157652"/>
    <lineage>
        <taxon>Eukaryota</taxon>
        <taxon>Viridiplantae</taxon>
        <taxon>Streptophyta</taxon>
        <taxon>Embryophyta</taxon>
        <taxon>Tracheophyta</taxon>
        <taxon>Spermatophyta</taxon>
        <taxon>Magnoliopsida</taxon>
        <taxon>eudicotyledons</taxon>
        <taxon>Gunneridae</taxon>
        <taxon>Pentapetalae</taxon>
        <taxon>rosids</taxon>
        <taxon>fabids</taxon>
        <taxon>Fabales</taxon>
        <taxon>Fabaceae</taxon>
        <taxon>Papilionoideae</taxon>
        <taxon>50 kb inversion clade</taxon>
        <taxon>NPAAA clade</taxon>
        <taxon>indigoferoid/millettioid clade</taxon>
        <taxon>Phaseoleae</taxon>
        <taxon>Mucuna</taxon>
    </lineage>
</organism>
<dbReference type="Proteomes" id="UP000257109">
    <property type="component" value="Unassembled WGS sequence"/>
</dbReference>
<dbReference type="EMBL" id="QJKJ01015402">
    <property type="protein sequence ID" value="RDX62583.1"/>
    <property type="molecule type" value="Genomic_DNA"/>
</dbReference>
<feature type="non-terminal residue" evidence="1">
    <location>
        <position position="1"/>
    </location>
</feature>
<protein>
    <submittedName>
        <fullName evidence="1">Uncharacterized protein</fullName>
    </submittedName>
</protein>
<evidence type="ECO:0000313" key="2">
    <source>
        <dbReference type="Proteomes" id="UP000257109"/>
    </source>
</evidence>
<sequence>MRYLRATSSLSFFEWTPKDFEINLKIPSIPPTANVDVNDVSLCKCCKEYITLGLTRLLHNSFLVLHQVNKQGEKVKRNTAGLCLEYISIPNQFDFTDTALNWDKRSANHAPGKGRKRFVADQVLKQKNKAMALTV</sequence>
<gene>
    <name evidence="1" type="ORF">CR513_59069</name>
</gene>